<feature type="transmembrane region" description="Helical" evidence="6">
    <location>
        <begin position="547"/>
        <end position="565"/>
    </location>
</feature>
<evidence type="ECO:0000256" key="5">
    <source>
        <dbReference type="ARBA" id="ARBA00023136"/>
    </source>
</evidence>
<dbReference type="STRING" id="1507870.A0A1V8TPQ3"/>
<evidence type="ECO:0000313" key="7">
    <source>
        <dbReference type="EMBL" id="OQO13221.1"/>
    </source>
</evidence>
<keyword evidence="5 6" id="KW-0472">Membrane</keyword>
<sequence>MYMPFSLSAKFITAFCARNIVDLAAAMVADMASAEERRRSSKVVRPDALHVTSVMTKGRELAIVVEDGTLDDQALGALGYKQEFKRDFTLFESFSVSFSVLGLLPSIASTLGYGLGYSGTGGLIWGYLIAALFIQSTAFSMAELCSSIPTAGGLYYCAQVMAPPGWGPFFSWFVGWSNFCGFATGPCSVNYALAAMLITCGQITYPNYTPQTWHIYLTLLALLIMQGIVTMQSTRFIGWVSKIGTIWNLIIIFIFLIWFPVGSINSPKTAETHATWTTFENGTEWPIGWATIMGEKFLGRYSSRIHRTDIEAGFLTTIWTMSGYDAPFHLSEECSNANVASPRAIVMTSVSGLLLGWPIVLVIAYTVTNITDVVAGNYGQPFGSLCLQVLGQRAGLAMFALNIVAQFFVGQGCTITASRVVFAFSRDGALPGSRWWSHVDKRTKTPVFATWGVLTVAALLGLLMFASPVAIGAVFSIGAIAQYVSFTTPVALKLFFDNGRFKPGPWNLGRWSRSINAIACLWLLIIIPALCFPAVKGIDLTPLTMNWTALIYGGPMLLAMTWYGVSARKWFVGPRVNVEFVNGVEEVGSEGGSGSDEMMGEKR</sequence>
<proteinExistence type="predicted"/>
<evidence type="ECO:0000256" key="6">
    <source>
        <dbReference type="SAM" id="Phobius"/>
    </source>
</evidence>
<keyword evidence="8" id="KW-1185">Reference proteome</keyword>
<feature type="transmembrane region" description="Helical" evidence="6">
    <location>
        <begin position="114"/>
        <end position="134"/>
    </location>
</feature>
<feature type="transmembrane region" description="Helical" evidence="6">
    <location>
        <begin position="88"/>
        <end position="108"/>
    </location>
</feature>
<keyword evidence="4 6" id="KW-1133">Transmembrane helix</keyword>
<keyword evidence="2" id="KW-0813">Transport</keyword>
<keyword evidence="3 6" id="KW-0812">Transmembrane</keyword>
<feature type="transmembrane region" description="Helical" evidence="6">
    <location>
        <begin position="445"/>
        <end position="465"/>
    </location>
</feature>
<dbReference type="Pfam" id="PF13520">
    <property type="entry name" value="AA_permease_2"/>
    <property type="match status" value="1"/>
</dbReference>
<dbReference type="PANTHER" id="PTHR45649">
    <property type="entry name" value="AMINO-ACID PERMEASE BAT1"/>
    <property type="match status" value="1"/>
</dbReference>
<dbReference type="OrthoDB" id="4476201at2759"/>
<dbReference type="InParanoid" id="A0A1V8TPQ3"/>
<evidence type="ECO:0000256" key="4">
    <source>
        <dbReference type="ARBA" id="ARBA00022989"/>
    </source>
</evidence>
<gene>
    <name evidence="7" type="ORF">B0A48_01449</name>
</gene>
<evidence type="ECO:0000313" key="8">
    <source>
        <dbReference type="Proteomes" id="UP000192596"/>
    </source>
</evidence>
<feature type="transmembrane region" description="Helical" evidence="6">
    <location>
        <begin position="517"/>
        <end position="535"/>
    </location>
</feature>
<feature type="transmembrane region" description="Helical" evidence="6">
    <location>
        <begin position="213"/>
        <end position="230"/>
    </location>
</feature>
<evidence type="ECO:0008006" key="9">
    <source>
        <dbReference type="Google" id="ProtNLM"/>
    </source>
</evidence>
<dbReference type="PIRSF" id="PIRSF006060">
    <property type="entry name" value="AA_transporter"/>
    <property type="match status" value="1"/>
</dbReference>
<dbReference type="Proteomes" id="UP000192596">
    <property type="component" value="Unassembled WGS sequence"/>
</dbReference>
<dbReference type="GO" id="GO:0022857">
    <property type="term" value="F:transmembrane transporter activity"/>
    <property type="evidence" value="ECO:0007669"/>
    <property type="project" value="InterPro"/>
</dbReference>
<dbReference type="InterPro" id="IPR002293">
    <property type="entry name" value="AA/rel_permease1"/>
</dbReference>
<dbReference type="AlphaFoldDB" id="A0A1V8TPQ3"/>
<accession>A0A1V8TPQ3</accession>
<organism evidence="7 8">
    <name type="scientific">Cryoendolithus antarcticus</name>
    <dbReference type="NCBI Taxonomy" id="1507870"/>
    <lineage>
        <taxon>Eukaryota</taxon>
        <taxon>Fungi</taxon>
        <taxon>Dikarya</taxon>
        <taxon>Ascomycota</taxon>
        <taxon>Pezizomycotina</taxon>
        <taxon>Dothideomycetes</taxon>
        <taxon>Dothideomycetidae</taxon>
        <taxon>Cladosporiales</taxon>
        <taxon>Cladosporiaceae</taxon>
        <taxon>Cryoendolithus</taxon>
    </lineage>
</organism>
<feature type="transmembrane region" description="Helical" evidence="6">
    <location>
        <begin position="471"/>
        <end position="496"/>
    </location>
</feature>
<reference evidence="8" key="1">
    <citation type="submission" date="2017-03" db="EMBL/GenBank/DDBJ databases">
        <title>Genomes of endolithic fungi from Antarctica.</title>
        <authorList>
            <person name="Coleine C."/>
            <person name="Masonjones S."/>
            <person name="Stajich J.E."/>
        </authorList>
    </citation>
    <scope>NUCLEOTIDE SEQUENCE [LARGE SCALE GENOMIC DNA]</scope>
    <source>
        <strain evidence="8">CCFEE 5527</strain>
    </source>
</reference>
<comment type="caution">
    <text evidence="7">The sequence shown here is derived from an EMBL/GenBank/DDBJ whole genome shotgun (WGS) entry which is preliminary data.</text>
</comment>
<name>A0A1V8TPQ3_9PEZI</name>
<evidence type="ECO:0000256" key="3">
    <source>
        <dbReference type="ARBA" id="ARBA00022692"/>
    </source>
</evidence>
<evidence type="ECO:0000256" key="1">
    <source>
        <dbReference type="ARBA" id="ARBA00004141"/>
    </source>
</evidence>
<protein>
    <recommendedName>
        <fullName evidence="9">Amino acid permease/ SLC12A domain-containing protein</fullName>
    </recommendedName>
</protein>
<feature type="transmembrane region" description="Helical" evidence="6">
    <location>
        <begin position="236"/>
        <end position="259"/>
    </location>
</feature>
<dbReference type="GO" id="GO:0016020">
    <property type="term" value="C:membrane"/>
    <property type="evidence" value="ECO:0007669"/>
    <property type="project" value="UniProtKB-SubCell"/>
</dbReference>
<dbReference type="Gene3D" id="1.20.1740.10">
    <property type="entry name" value="Amino acid/polyamine transporter I"/>
    <property type="match status" value="1"/>
</dbReference>
<dbReference type="PANTHER" id="PTHR45649:SF29">
    <property type="entry name" value="AMINO ACID TRANSPORTER (EUROFUNG)"/>
    <property type="match status" value="1"/>
</dbReference>
<dbReference type="EMBL" id="NAJO01000003">
    <property type="protein sequence ID" value="OQO13221.1"/>
    <property type="molecule type" value="Genomic_DNA"/>
</dbReference>
<feature type="transmembrane region" description="Helical" evidence="6">
    <location>
        <begin position="345"/>
        <end position="367"/>
    </location>
</feature>
<comment type="subcellular location">
    <subcellularLocation>
        <location evidence="1">Membrane</location>
        <topology evidence="1">Multi-pass membrane protein</topology>
    </subcellularLocation>
</comment>
<evidence type="ECO:0000256" key="2">
    <source>
        <dbReference type="ARBA" id="ARBA00022448"/>
    </source>
</evidence>